<keyword evidence="3" id="KW-0732">Signal</keyword>
<keyword evidence="1" id="KW-0945">Host-virus interaction</keyword>
<evidence type="ECO:0000256" key="1">
    <source>
        <dbReference type="ARBA" id="ARBA00022581"/>
    </source>
</evidence>
<dbReference type="InParanoid" id="D8UJZ5"/>
<dbReference type="Proteomes" id="UP000001058">
    <property type="component" value="Unassembled WGS sequence"/>
</dbReference>
<dbReference type="OrthoDB" id="541339at2759"/>
<accession>D8UJZ5</accession>
<keyword evidence="5" id="KW-1185">Reference proteome</keyword>
<feature type="signal peptide" evidence="3">
    <location>
        <begin position="1"/>
        <end position="37"/>
    </location>
</feature>
<protein>
    <recommendedName>
        <fullName evidence="6">Pherophorin domain-containing protein</fullName>
    </recommendedName>
</protein>
<evidence type="ECO:0008006" key="6">
    <source>
        <dbReference type="Google" id="ProtNLM"/>
    </source>
</evidence>
<evidence type="ECO:0000256" key="2">
    <source>
        <dbReference type="SAM" id="MobiDB-lite"/>
    </source>
</evidence>
<evidence type="ECO:0000313" key="4">
    <source>
        <dbReference type="EMBL" id="EFJ39950.1"/>
    </source>
</evidence>
<dbReference type="RefSeq" id="XP_002958975.1">
    <property type="nucleotide sequence ID" value="XM_002958929.1"/>
</dbReference>
<dbReference type="EMBL" id="GL378434">
    <property type="protein sequence ID" value="EFJ39950.1"/>
    <property type="molecule type" value="Genomic_DNA"/>
</dbReference>
<proteinExistence type="predicted"/>
<feature type="compositionally biased region" description="Low complexity" evidence="2">
    <location>
        <begin position="526"/>
        <end position="535"/>
    </location>
</feature>
<feature type="chain" id="PRO_5003124593" description="Pherophorin domain-containing protein" evidence="3">
    <location>
        <begin position="38"/>
        <end position="813"/>
    </location>
</feature>
<sequence length="813" mass="84998">MHRPLAGPTPAFSASRACGRNLLVVLALLLGAAATLAQTPSYYCNTYTVGTGQCPICAAGSSCSQITTADNFYRNPSICSLPYYGSLTSIPGANLIPTTAICNAASGINTYDIRGAAGSSYANTVVGTAYVFVGYNARLYVTLQFNCDFMFSTNPNMPQKLRLHRGLQFHECAFEAATLNSWNFVVQGPYTTPGCSVGLSAGASSLFITYAFLPASAADFINRIFPPFPEPASVQLRYLLDDILALPCDSFVTAQGVGVLRQVPDKTLGFQDPRWSILYCLPSPSPPPSPPPPPRPTAPPNPPPSPSPPPPPLPPSPPPPSPPPPSPSPPPPNPPPPPAIMFFWQLFYPAQTSRPGDCAAVSFMLRYSYRLADLAPATADPNCTVTSTKLVATLVFYTVDRGAKSMVGLFNEGAIGELVLQALTNAHCTALVVITDQSRPPGVNVTSGPNCQLNDPPTTGAKIIIVLASSAQALLFYDAYATSTRADTIVRILALPCNRSSVIFAAPGLTEPRVFDQRNVPALQCSTTTTTSTTTGRRALQQSAPTPSPSPSTAVVTDSVVERSVVLSVDTLMTTPLTVSHCTALITLATLAIPAGVTPTSGPTCQLNNPPTTGAKVIMVTRTMFDAMGLFNSYATANRANTISRILSLPCERSSLIFAAPGLSDPVVFDQLNVPALLCNISNAITISGRRRRTAQDMAVLEVPRLDERTTTEGADNGPNGNGRSNDDDDDDAAEGQYWWLNSYTGGGRPLALPLALTAADGGGVGGGIAASTFLPGGAADLLLQQAGSVAAAAAAAADEEGEGKGKGEEEAD</sequence>
<name>D8UJZ5_VOLCA</name>
<gene>
    <name evidence="4" type="ORF">VOLCADRAFT_100316</name>
</gene>
<feature type="region of interest" description="Disordered" evidence="2">
    <location>
        <begin position="526"/>
        <end position="555"/>
    </location>
</feature>
<organism evidence="5">
    <name type="scientific">Volvox carteri f. nagariensis</name>
    <dbReference type="NCBI Taxonomy" id="3068"/>
    <lineage>
        <taxon>Eukaryota</taxon>
        <taxon>Viridiplantae</taxon>
        <taxon>Chlorophyta</taxon>
        <taxon>core chlorophytes</taxon>
        <taxon>Chlorophyceae</taxon>
        <taxon>CS clade</taxon>
        <taxon>Chlamydomonadales</taxon>
        <taxon>Volvocaceae</taxon>
        <taxon>Volvox</taxon>
    </lineage>
</organism>
<feature type="region of interest" description="Disordered" evidence="2">
    <location>
        <begin position="286"/>
        <end position="334"/>
    </location>
</feature>
<feature type="region of interest" description="Disordered" evidence="2">
    <location>
        <begin position="698"/>
        <end position="734"/>
    </location>
</feature>
<dbReference type="PRINTS" id="PR01217">
    <property type="entry name" value="PRICHEXTENSN"/>
</dbReference>
<evidence type="ECO:0000313" key="5">
    <source>
        <dbReference type="Proteomes" id="UP000001058"/>
    </source>
</evidence>
<dbReference type="AlphaFoldDB" id="D8UJZ5"/>
<reference evidence="4 5" key="1">
    <citation type="journal article" date="2010" name="Science">
        <title>Genomic analysis of organismal complexity in the multicellular green alga Volvox carteri.</title>
        <authorList>
            <person name="Prochnik S.E."/>
            <person name="Umen J."/>
            <person name="Nedelcu A.M."/>
            <person name="Hallmann A."/>
            <person name="Miller S.M."/>
            <person name="Nishii I."/>
            <person name="Ferris P."/>
            <person name="Kuo A."/>
            <person name="Mitros T."/>
            <person name="Fritz-Laylin L.K."/>
            <person name="Hellsten U."/>
            <person name="Chapman J."/>
            <person name="Simakov O."/>
            <person name="Rensing S.A."/>
            <person name="Terry A."/>
            <person name="Pangilinan J."/>
            <person name="Kapitonov V."/>
            <person name="Jurka J."/>
            <person name="Salamov A."/>
            <person name="Shapiro H."/>
            <person name="Schmutz J."/>
            <person name="Grimwood J."/>
            <person name="Lindquist E."/>
            <person name="Lucas S."/>
            <person name="Grigoriev I.V."/>
            <person name="Schmitt R."/>
            <person name="Kirk D."/>
            <person name="Rokhsar D.S."/>
        </authorList>
    </citation>
    <scope>NUCLEOTIDE SEQUENCE [LARGE SCALE GENOMIC DNA]</scope>
    <source>
        <strain evidence="5">f. Nagariensis / Eve</strain>
    </source>
</reference>
<dbReference type="KEGG" id="vcn:VOLCADRAFT_100316"/>
<dbReference type="PANTHER" id="PTHR13037">
    <property type="entry name" value="FORMIN"/>
    <property type="match status" value="1"/>
</dbReference>
<dbReference type="GeneID" id="9625656"/>
<evidence type="ECO:0000256" key="3">
    <source>
        <dbReference type="SAM" id="SignalP"/>
    </source>
</evidence>
<dbReference type="PANTHER" id="PTHR13037:SF24">
    <property type="entry name" value="POLYCOMB PROTEIN PCL-RELATED"/>
    <property type="match status" value="1"/>
</dbReference>